<feature type="domain" description="PAC" evidence="18">
    <location>
        <begin position="369"/>
        <end position="422"/>
    </location>
</feature>
<dbReference type="PANTHER" id="PTHR43304:SF1">
    <property type="entry name" value="PAC DOMAIN-CONTAINING PROTEIN"/>
    <property type="match status" value="1"/>
</dbReference>
<evidence type="ECO:0000256" key="1">
    <source>
        <dbReference type="ARBA" id="ARBA00000085"/>
    </source>
</evidence>
<dbReference type="InterPro" id="IPR003594">
    <property type="entry name" value="HATPase_dom"/>
</dbReference>
<dbReference type="CDD" id="cd00082">
    <property type="entry name" value="HisKA"/>
    <property type="match status" value="1"/>
</dbReference>
<dbReference type="InterPro" id="IPR003661">
    <property type="entry name" value="HisK_dim/P_dom"/>
</dbReference>
<dbReference type="InterPro" id="IPR036097">
    <property type="entry name" value="HisK_dim/P_sf"/>
</dbReference>
<keyword evidence="9" id="KW-0677">Repeat</keyword>
<dbReference type="SUPFAM" id="SSF55785">
    <property type="entry name" value="PYP-like sensor domain (PAS domain)"/>
    <property type="match status" value="7"/>
</dbReference>
<dbReference type="EMBL" id="FUZU01000001">
    <property type="protein sequence ID" value="SKC58904.1"/>
    <property type="molecule type" value="Genomic_DNA"/>
</dbReference>
<dbReference type="PROSITE" id="PS50109">
    <property type="entry name" value="HIS_KIN"/>
    <property type="match status" value="1"/>
</dbReference>
<dbReference type="Gene3D" id="1.10.287.130">
    <property type="match status" value="1"/>
</dbReference>
<comment type="subcellular location">
    <subcellularLocation>
        <location evidence="2">Cell inner membrane</location>
        <topology evidence="2">Multi-pass membrane protein</topology>
    </subcellularLocation>
</comment>
<keyword evidence="6" id="KW-0597">Phosphoprotein</keyword>
<dbReference type="GO" id="GO:0000166">
    <property type="term" value="F:nucleotide binding"/>
    <property type="evidence" value="ECO:0007669"/>
    <property type="project" value="UniProtKB-KW"/>
</dbReference>
<dbReference type="SMART" id="SM00388">
    <property type="entry name" value="HisKA"/>
    <property type="match status" value="1"/>
</dbReference>
<feature type="domain" description="PAC" evidence="18">
    <location>
        <begin position="243"/>
        <end position="295"/>
    </location>
</feature>
<keyword evidence="13" id="KW-0472">Membrane</keyword>
<dbReference type="InterPro" id="IPR000700">
    <property type="entry name" value="PAS-assoc_C"/>
</dbReference>
<dbReference type="Pfam" id="PF02518">
    <property type="entry name" value="HATPase_c"/>
    <property type="match status" value="1"/>
</dbReference>
<dbReference type="NCBIfam" id="TIGR00229">
    <property type="entry name" value="sensory_box"/>
    <property type="match status" value="6"/>
</dbReference>
<dbReference type="Pfam" id="PF08447">
    <property type="entry name" value="PAS_3"/>
    <property type="match status" value="3"/>
</dbReference>
<evidence type="ECO:0000256" key="9">
    <source>
        <dbReference type="ARBA" id="ARBA00022737"/>
    </source>
</evidence>
<dbReference type="Pfam" id="PF13426">
    <property type="entry name" value="PAS_9"/>
    <property type="match status" value="3"/>
</dbReference>
<dbReference type="Pfam" id="PF00989">
    <property type="entry name" value="PAS"/>
    <property type="match status" value="1"/>
</dbReference>
<evidence type="ECO:0000259" key="17">
    <source>
        <dbReference type="PROSITE" id="PS50112"/>
    </source>
</evidence>
<dbReference type="SUPFAM" id="SSF47384">
    <property type="entry name" value="Homodimeric domain of signal transducing histidine kinase"/>
    <property type="match status" value="1"/>
</dbReference>
<dbReference type="SUPFAM" id="SSF55874">
    <property type="entry name" value="ATPase domain of HSP90 chaperone/DNA topoisomerase II/histidine kinase"/>
    <property type="match status" value="1"/>
</dbReference>
<proteinExistence type="predicted"/>
<dbReference type="PRINTS" id="PR00344">
    <property type="entry name" value="BCTRLSENSOR"/>
</dbReference>
<feature type="region of interest" description="Disordered" evidence="15">
    <location>
        <begin position="1"/>
        <end position="20"/>
    </location>
</feature>
<dbReference type="InterPro" id="IPR005467">
    <property type="entry name" value="His_kinase_dom"/>
</dbReference>
<keyword evidence="4" id="KW-1003">Cell membrane</keyword>
<evidence type="ECO:0000313" key="20">
    <source>
        <dbReference type="Proteomes" id="UP000190961"/>
    </source>
</evidence>
<evidence type="ECO:0000256" key="5">
    <source>
        <dbReference type="ARBA" id="ARBA00022519"/>
    </source>
</evidence>
<evidence type="ECO:0000256" key="8">
    <source>
        <dbReference type="ARBA" id="ARBA00022692"/>
    </source>
</evidence>
<dbReference type="GO" id="GO:0005886">
    <property type="term" value="C:plasma membrane"/>
    <property type="evidence" value="ECO:0007669"/>
    <property type="project" value="UniProtKB-SubCell"/>
</dbReference>
<dbReference type="OrthoDB" id="9124519at2"/>
<organism evidence="19 20">
    <name type="scientific">Ohtaekwangia koreensis</name>
    <dbReference type="NCBI Taxonomy" id="688867"/>
    <lineage>
        <taxon>Bacteria</taxon>
        <taxon>Pseudomonadati</taxon>
        <taxon>Bacteroidota</taxon>
        <taxon>Cytophagia</taxon>
        <taxon>Cytophagales</taxon>
        <taxon>Fulvivirgaceae</taxon>
        <taxon>Ohtaekwangia</taxon>
    </lineage>
</organism>
<feature type="domain" description="PAS" evidence="17">
    <location>
        <begin position="423"/>
        <end position="495"/>
    </location>
</feature>
<comment type="catalytic activity">
    <reaction evidence="1">
        <text>ATP + protein L-histidine = ADP + protein N-phospho-L-histidine.</text>
        <dbReference type="EC" id="2.7.13.3"/>
    </reaction>
</comment>
<reference evidence="19 20" key="1">
    <citation type="submission" date="2017-02" db="EMBL/GenBank/DDBJ databases">
        <authorList>
            <person name="Peterson S.W."/>
        </authorList>
    </citation>
    <scope>NUCLEOTIDE SEQUENCE [LARGE SCALE GENOMIC DNA]</scope>
    <source>
        <strain evidence="19 20">DSM 25262</strain>
    </source>
</reference>
<feature type="domain" description="Histidine kinase" evidence="16">
    <location>
        <begin position="950"/>
        <end position="1163"/>
    </location>
</feature>
<keyword evidence="11" id="KW-0418">Kinase</keyword>
<dbReference type="InterPro" id="IPR035965">
    <property type="entry name" value="PAS-like_dom_sf"/>
</dbReference>
<dbReference type="PROSITE" id="PS50113">
    <property type="entry name" value="PAC"/>
    <property type="match status" value="4"/>
</dbReference>
<dbReference type="SMART" id="SM00086">
    <property type="entry name" value="PAC"/>
    <property type="match status" value="7"/>
</dbReference>
<keyword evidence="14" id="KW-0175">Coiled coil</keyword>
<dbReference type="InterPro" id="IPR013655">
    <property type="entry name" value="PAS_fold_3"/>
</dbReference>
<feature type="domain" description="PAS" evidence="17">
    <location>
        <begin position="41"/>
        <end position="113"/>
    </location>
</feature>
<evidence type="ECO:0000256" key="6">
    <source>
        <dbReference type="ARBA" id="ARBA00022553"/>
    </source>
</evidence>
<name>A0A1T5K5K5_9BACT</name>
<dbReference type="SMART" id="SM00091">
    <property type="entry name" value="PAS"/>
    <property type="match status" value="6"/>
</dbReference>
<evidence type="ECO:0000256" key="3">
    <source>
        <dbReference type="ARBA" id="ARBA00012438"/>
    </source>
</evidence>
<feature type="coiled-coil region" evidence="14">
    <location>
        <begin position="923"/>
        <end position="950"/>
    </location>
</feature>
<feature type="domain" description="PAC" evidence="18">
    <location>
        <begin position="116"/>
        <end position="168"/>
    </location>
</feature>
<evidence type="ECO:0000256" key="13">
    <source>
        <dbReference type="ARBA" id="ARBA00023136"/>
    </source>
</evidence>
<evidence type="ECO:0000256" key="7">
    <source>
        <dbReference type="ARBA" id="ARBA00022679"/>
    </source>
</evidence>
<dbReference type="Gene3D" id="2.10.70.100">
    <property type="match status" value="1"/>
</dbReference>
<dbReference type="Gene3D" id="3.30.450.20">
    <property type="entry name" value="PAS domain"/>
    <property type="match status" value="7"/>
</dbReference>
<evidence type="ECO:0000313" key="19">
    <source>
        <dbReference type="EMBL" id="SKC58904.1"/>
    </source>
</evidence>
<protein>
    <recommendedName>
        <fullName evidence="3">histidine kinase</fullName>
        <ecNumber evidence="3">2.7.13.3</ecNumber>
    </recommendedName>
</protein>
<dbReference type="FunFam" id="2.10.70.100:FF:000001">
    <property type="entry name" value="Sensory transduction histidine kinase"/>
    <property type="match status" value="1"/>
</dbReference>
<feature type="domain" description="PAC" evidence="18">
    <location>
        <begin position="750"/>
        <end position="806"/>
    </location>
</feature>
<sequence length="1167" mass="133593">MPGRKRVASPKKPPLAKAFNAKSKKTVGKKNVSILQALRESQDKLNLALSAAQMGIWEWDVRTNEVNWSDNVLSIFGQNKNSFDGTFDAYSRLIYPDDLETVITTIREAISAKKNYFIQHRIVWLDGSIRWVEAAGKVIIDKQGEPVKMTGTVQDITEFKLKTAENDDWKMRYELITASSGQVVYDYHIPTGKIVWSGNIYEVLGCNAGEMGDIVTWGDLIHPDDREKAFYELERAEKLLTKYDVTYRFRKKNGDYVFMHDRGFFLPGRHSKAERMLGTMQDISDKIRAEEIYAQNIRFRESIEKTMPGELFVHDLVQRRNLYSTGKIISGYTHEEVERMAPDFPMALVHPDDIASIAGWTDEPLGTIKESLFRLRKKDGGWLWISSRTTVFKKDETGNVVQIIGIAQDVTERKLAEEQIRERDKSYRELFDTVNEAIYIQAPDGTFVDVNETSCKMYGYDKKDFIGNTPAFLSAPGKNDFDALMKQTELALQGHPQSFEWWGQRKDGSIFLKHVQLTQGSYLGQKIIIATARDITEERSAIDQLHKSEQSYRELFNTVGQEIYILTLQGTFLDVNTGACEMYGYSKEEFIGRTPEFLGVEGRNDLVQLSSIFQKAADGTPQSMDWWGKRKDGGIFLREVRIYKGTYFGQEVLVAIAWDITDRKNKEDILRESEKRFRNLIRNLNIGVLLQDDQANIVLSNKTAQELLDLSEDALLGRSLFNPGWRVIHEDGSDFPGAAHPVPQVMRTHRPVRGTVMGVCRDTKQDIVWLLVNAEPILNEQKKLVEVICTFTDITTLKNIQQELRESEQRFRILQEASFGGIGLHDRGAVIDCNQGLCDITGYTYEELIGRNGLDLIAPEWQPMVMSNIRSGYEKPYDVEGIRKDGTRYFLEVHAKNIPYHGKTIRVTEFRDITDRKLSEEKIIEQNIKLQAITEDLKRKNEQLEEFTQIVSHNLRSPVGNILTLLSFFEGTEAEDEKAEYLKLLKESGVITLNTLHELNEVLKIKQNKNIEKQQLVFNTVFLHVKAMLSARITETGAEIYADFSAAPVIEYPRIYLESVLLNLLSNALKYIYPGRPPVIYFKTYTENGNTFLQVTDNGLGINLERYGHQIFKLRKTFHRHPESRGIGLFMIKNQIEAMGGDITISSRENEGTTFNINFNKYLTDGK</sequence>
<dbReference type="Gene3D" id="3.30.565.10">
    <property type="entry name" value="Histidine kinase-like ATPase, C-terminal domain"/>
    <property type="match status" value="1"/>
</dbReference>
<evidence type="ECO:0000259" key="18">
    <source>
        <dbReference type="PROSITE" id="PS50113"/>
    </source>
</evidence>
<evidence type="ECO:0000256" key="10">
    <source>
        <dbReference type="ARBA" id="ARBA00022741"/>
    </source>
</evidence>
<keyword evidence="7" id="KW-0808">Transferase</keyword>
<dbReference type="CDD" id="cd00130">
    <property type="entry name" value="PAS"/>
    <property type="match status" value="7"/>
</dbReference>
<evidence type="ECO:0000259" key="16">
    <source>
        <dbReference type="PROSITE" id="PS50109"/>
    </source>
</evidence>
<feature type="domain" description="PAS" evidence="17">
    <location>
        <begin position="806"/>
        <end position="876"/>
    </location>
</feature>
<dbReference type="PANTHER" id="PTHR43304">
    <property type="entry name" value="PHYTOCHROME-LIKE PROTEIN CPH1"/>
    <property type="match status" value="1"/>
</dbReference>
<dbReference type="GO" id="GO:0006355">
    <property type="term" value="P:regulation of DNA-templated transcription"/>
    <property type="evidence" value="ECO:0007669"/>
    <property type="project" value="InterPro"/>
</dbReference>
<dbReference type="InterPro" id="IPR052162">
    <property type="entry name" value="Sensor_kinase/Photoreceptor"/>
</dbReference>
<evidence type="ECO:0000256" key="14">
    <source>
        <dbReference type="SAM" id="Coils"/>
    </source>
</evidence>
<keyword evidence="10" id="KW-0547">Nucleotide-binding</keyword>
<dbReference type="InterPro" id="IPR013767">
    <property type="entry name" value="PAS_fold"/>
</dbReference>
<dbReference type="SMART" id="SM00387">
    <property type="entry name" value="HATPase_c"/>
    <property type="match status" value="1"/>
</dbReference>
<accession>A0A1T5K5K5</accession>
<evidence type="ECO:0000256" key="2">
    <source>
        <dbReference type="ARBA" id="ARBA00004429"/>
    </source>
</evidence>
<dbReference type="InterPro" id="IPR000014">
    <property type="entry name" value="PAS"/>
</dbReference>
<evidence type="ECO:0000256" key="15">
    <source>
        <dbReference type="SAM" id="MobiDB-lite"/>
    </source>
</evidence>
<dbReference type="EC" id="2.7.13.3" evidence="3"/>
<evidence type="ECO:0000256" key="4">
    <source>
        <dbReference type="ARBA" id="ARBA00022475"/>
    </source>
</evidence>
<keyword evidence="20" id="KW-1185">Reference proteome</keyword>
<dbReference type="RefSeq" id="WP_079686356.1">
    <property type="nucleotide sequence ID" value="NZ_FUZU01000001.1"/>
</dbReference>
<dbReference type="InterPro" id="IPR001610">
    <property type="entry name" value="PAC"/>
</dbReference>
<dbReference type="InterPro" id="IPR004358">
    <property type="entry name" value="Sig_transdc_His_kin-like_C"/>
</dbReference>
<dbReference type="PROSITE" id="PS50112">
    <property type="entry name" value="PAS"/>
    <property type="match status" value="5"/>
</dbReference>
<dbReference type="STRING" id="688867.SAMN05660236_1842"/>
<dbReference type="AlphaFoldDB" id="A0A1T5K5K5"/>
<dbReference type="Proteomes" id="UP000190961">
    <property type="component" value="Unassembled WGS sequence"/>
</dbReference>
<keyword evidence="12" id="KW-1133">Transmembrane helix</keyword>
<feature type="domain" description="PAS" evidence="17">
    <location>
        <begin position="673"/>
        <end position="731"/>
    </location>
</feature>
<evidence type="ECO:0000256" key="12">
    <source>
        <dbReference type="ARBA" id="ARBA00022989"/>
    </source>
</evidence>
<gene>
    <name evidence="19" type="ORF">SAMN05660236_1842</name>
</gene>
<keyword evidence="5" id="KW-0997">Cell inner membrane</keyword>
<dbReference type="GO" id="GO:0000155">
    <property type="term" value="F:phosphorelay sensor kinase activity"/>
    <property type="evidence" value="ECO:0007669"/>
    <property type="project" value="InterPro"/>
</dbReference>
<keyword evidence="8" id="KW-0812">Transmembrane</keyword>
<evidence type="ECO:0000256" key="11">
    <source>
        <dbReference type="ARBA" id="ARBA00022777"/>
    </source>
</evidence>
<feature type="domain" description="PAS" evidence="17">
    <location>
        <begin position="548"/>
        <end position="620"/>
    </location>
</feature>
<dbReference type="InterPro" id="IPR036890">
    <property type="entry name" value="HATPase_C_sf"/>
</dbReference>